<dbReference type="GO" id="GO:0005829">
    <property type="term" value="C:cytosol"/>
    <property type="evidence" value="ECO:0007669"/>
    <property type="project" value="TreeGrafter"/>
</dbReference>
<feature type="domain" description="Response regulatory" evidence="3">
    <location>
        <begin position="15"/>
        <end position="136"/>
    </location>
</feature>
<dbReference type="GO" id="GO:0000156">
    <property type="term" value="F:phosphorelay response regulator activity"/>
    <property type="evidence" value="ECO:0007669"/>
    <property type="project" value="TreeGrafter"/>
</dbReference>
<proteinExistence type="predicted"/>
<dbReference type="Gene3D" id="3.40.50.2300">
    <property type="match status" value="1"/>
</dbReference>
<evidence type="ECO:0000259" key="4">
    <source>
        <dbReference type="PROSITE" id="PS50930"/>
    </source>
</evidence>
<dbReference type="PROSITE" id="PS50110">
    <property type="entry name" value="RESPONSE_REGULATORY"/>
    <property type="match status" value="1"/>
</dbReference>
<evidence type="ECO:0000259" key="3">
    <source>
        <dbReference type="PROSITE" id="PS50110"/>
    </source>
</evidence>
<dbReference type="GO" id="GO:0006355">
    <property type="term" value="P:regulation of DNA-templated transcription"/>
    <property type="evidence" value="ECO:0007669"/>
    <property type="project" value="TreeGrafter"/>
</dbReference>
<protein>
    <submittedName>
        <fullName evidence="5">Two-component system response regulator AlgR</fullName>
    </submittedName>
</protein>
<dbReference type="Pfam" id="PF00072">
    <property type="entry name" value="Response_reg"/>
    <property type="match status" value="1"/>
</dbReference>
<dbReference type="InterPro" id="IPR039420">
    <property type="entry name" value="WalR-like"/>
</dbReference>
<name>A0A7Y9IYN8_9BURK</name>
<dbReference type="InterPro" id="IPR001789">
    <property type="entry name" value="Sig_transdc_resp-reg_receiver"/>
</dbReference>
<dbReference type="CDD" id="cd00156">
    <property type="entry name" value="REC"/>
    <property type="match status" value="1"/>
</dbReference>
<keyword evidence="2" id="KW-0597">Phosphoprotein</keyword>
<evidence type="ECO:0000313" key="5">
    <source>
        <dbReference type="EMBL" id="NYE85557.1"/>
    </source>
</evidence>
<dbReference type="SUPFAM" id="SSF52172">
    <property type="entry name" value="CheY-like"/>
    <property type="match status" value="1"/>
</dbReference>
<dbReference type="Gene3D" id="2.40.50.1020">
    <property type="entry name" value="LytTr DNA-binding domain"/>
    <property type="match status" value="1"/>
</dbReference>
<dbReference type="GO" id="GO:0032993">
    <property type="term" value="C:protein-DNA complex"/>
    <property type="evidence" value="ECO:0007669"/>
    <property type="project" value="TreeGrafter"/>
</dbReference>
<dbReference type="SMART" id="SM00448">
    <property type="entry name" value="REC"/>
    <property type="match status" value="1"/>
</dbReference>
<dbReference type="PANTHER" id="PTHR48111">
    <property type="entry name" value="REGULATOR OF RPOS"/>
    <property type="match status" value="1"/>
</dbReference>
<gene>
    <name evidence="5" type="ORF">FHW18_004864</name>
</gene>
<sequence>MRASSSAQAGTGAPRLLIVDRDPAARRRLRTQLRALHRRFPVQIVAEADDGRSARDVLDTLGLQTAPHIVLLDLVLPDGSGLAFAEEFRKRPAAPQIILIGPGNDALNDVGTLDVAATLRRPVRADQLEAALRIAAVRCHAPFLPIVPQSGRDAVAIHDILYLRAELKYVLIRTRDAEYLTEQPLTSLLNDHPDQFVQAHRAALVARHAIAGARRVAAGEHDPAADAYWELLLHGTAERIPVSRRRWREIRPIVAGLSLDLQ</sequence>
<dbReference type="InterPro" id="IPR011006">
    <property type="entry name" value="CheY-like_superfamily"/>
</dbReference>
<evidence type="ECO:0000313" key="6">
    <source>
        <dbReference type="Proteomes" id="UP000542125"/>
    </source>
</evidence>
<dbReference type="SMART" id="SM00850">
    <property type="entry name" value="LytTR"/>
    <property type="match status" value="1"/>
</dbReference>
<dbReference type="PROSITE" id="PS50930">
    <property type="entry name" value="HTH_LYTTR"/>
    <property type="match status" value="1"/>
</dbReference>
<accession>A0A7Y9IYN8</accession>
<dbReference type="PANTHER" id="PTHR48111:SF3">
    <property type="entry name" value="TRANSCRIPTIONAL REGULATORY PROTEIN BTSR"/>
    <property type="match status" value="1"/>
</dbReference>
<feature type="modified residue" description="4-aspartylphosphate" evidence="2">
    <location>
        <position position="73"/>
    </location>
</feature>
<reference evidence="5 6" key="1">
    <citation type="submission" date="2020-07" db="EMBL/GenBank/DDBJ databases">
        <title>Genomic Encyclopedia of Type Strains, Phase IV (KMG-V): Genome sequencing to study the core and pangenomes of soil and plant-associated prokaryotes.</title>
        <authorList>
            <person name="Whitman W."/>
        </authorList>
    </citation>
    <scope>NUCLEOTIDE SEQUENCE [LARGE SCALE GENOMIC DNA]</scope>
    <source>
        <strain evidence="5 6">SAS40</strain>
    </source>
</reference>
<dbReference type="Pfam" id="PF04397">
    <property type="entry name" value="LytTR"/>
    <property type="match status" value="1"/>
</dbReference>
<keyword evidence="6" id="KW-1185">Reference proteome</keyword>
<dbReference type="AlphaFoldDB" id="A0A7Y9IYN8"/>
<dbReference type="Proteomes" id="UP000542125">
    <property type="component" value="Unassembled WGS sequence"/>
</dbReference>
<dbReference type="InterPro" id="IPR007492">
    <property type="entry name" value="LytTR_DNA-bd_dom"/>
</dbReference>
<organism evidence="5 6">
    <name type="scientific">Pigmentiphaga litoralis</name>
    <dbReference type="NCBI Taxonomy" id="516702"/>
    <lineage>
        <taxon>Bacteria</taxon>
        <taxon>Pseudomonadati</taxon>
        <taxon>Pseudomonadota</taxon>
        <taxon>Betaproteobacteria</taxon>
        <taxon>Burkholderiales</taxon>
        <taxon>Alcaligenaceae</taxon>
        <taxon>Pigmentiphaga</taxon>
    </lineage>
</organism>
<evidence type="ECO:0000256" key="2">
    <source>
        <dbReference type="PROSITE-ProRule" id="PRU00169"/>
    </source>
</evidence>
<feature type="domain" description="HTH LytTR-type" evidence="4">
    <location>
        <begin position="144"/>
        <end position="256"/>
    </location>
</feature>
<dbReference type="GO" id="GO:0000976">
    <property type="term" value="F:transcription cis-regulatory region binding"/>
    <property type="evidence" value="ECO:0007669"/>
    <property type="project" value="TreeGrafter"/>
</dbReference>
<keyword evidence="1" id="KW-0238">DNA-binding</keyword>
<dbReference type="RefSeq" id="WP_179589581.1">
    <property type="nucleotide sequence ID" value="NZ_JACBYR010000002.1"/>
</dbReference>
<comment type="caution">
    <text evidence="5">The sequence shown here is derived from an EMBL/GenBank/DDBJ whole genome shotgun (WGS) entry which is preliminary data.</text>
</comment>
<dbReference type="EMBL" id="JACBYR010000002">
    <property type="protein sequence ID" value="NYE85557.1"/>
    <property type="molecule type" value="Genomic_DNA"/>
</dbReference>
<evidence type="ECO:0000256" key="1">
    <source>
        <dbReference type="ARBA" id="ARBA00023125"/>
    </source>
</evidence>